<reference evidence="4" key="1">
    <citation type="journal article" date="2019" name="Int. J. Syst. Evol. Microbiol.">
        <title>The Global Catalogue of Microorganisms (GCM) 10K type strain sequencing project: providing services to taxonomists for standard genome sequencing and annotation.</title>
        <authorList>
            <consortium name="The Broad Institute Genomics Platform"/>
            <consortium name="The Broad Institute Genome Sequencing Center for Infectious Disease"/>
            <person name="Wu L."/>
            <person name="Ma J."/>
        </authorList>
    </citation>
    <scope>NUCLEOTIDE SEQUENCE [LARGE SCALE GENOMIC DNA]</scope>
    <source>
        <strain evidence="4">XZYJT-10</strain>
    </source>
</reference>
<proteinExistence type="predicted"/>
<keyword evidence="3" id="KW-0067">ATP-binding</keyword>
<evidence type="ECO:0000256" key="1">
    <source>
        <dbReference type="ARBA" id="ARBA00022527"/>
    </source>
</evidence>
<name>A0ABW2HGR1_9ACTN</name>
<dbReference type="GO" id="GO:0005524">
    <property type="term" value="F:ATP binding"/>
    <property type="evidence" value="ECO:0007669"/>
    <property type="project" value="UniProtKB-KW"/>
</dbReference>
<evidence type="ECO:0000259" key="2">
    <source>
        <dbReference type="Pfam" id="PF13581"/>
    </source>
</evidence>
<dbReference type="InterPro" id="IPR050267">
    <property type="entry name" value="Anti-sigma-factor_SerPK"/>
</dbReference>
<organism evidence="3 4">
    <name type="scientific">Paractinoplanes rhizophilus</name>
    <dbReference type="NCBI Taxonomy" id="1416877"/>
    <lineage>
        <taxon>Bacteria</taxon>
        <taxon>Bacillati</taxon>
        <taxon>Actinomycetota</taxon>
        <taxon>Actinomycetes</taxon>
        <taxon>Micromonosporales</taxon>
        <taxon>Micromonosporaceae</taxon>
        <taxon>Paractinoplanes</taxon>
    </lineage>
</organism>
<dbReference type="CDD" id="cd16936">
    <property type="entry name" value="HATPase_RsbW-like"/>
    <property type="match status" value="1"/>
</dbReference>
<dbReference type="InterPro" id="IPR003594">
    <property type="entry name" value="HATPase_dom"/>
</dbReference>
<feature type="domain" description="Histidine kinase/HSP90-like ATPase" evidence="2">
    <location>
        <begin position="14"/>
        <end position="125"/>
    </location>
</feature>
<dbReference type="EMBL" id="JBHTBJ010000001">
    <property type="protein sequence ID" value="MFC7272409.1"/>
    <property type="molecule type" value="Genomic_DNA"/>
</dbReference>
<evidence type="ECO:0000313" key="4">
    <source>
        <dbReference type="Proteomes" id="UP001596548"/>
    </source>
</evidence>
<keyword evidence="1" id="KW-0808">Transferase</keyword>
<gene>
    <name evidence="3" type="ORF">ACFQS1_00320</name>
</gene>
<keyword evidence="1" id="KW-0418">Kinase</keyword>
<dbReference type="PANTHER" id="PTHR35526">
    <property type="entry name" value="ANTI-SIGMA-F FACTOR RSBW-RELATED"/>
    <property type="match status" value="1"/>
</dbReference>
<comment type="caution">
    <text evidence="3">The sequence shown here is derived from an EMBL/GenBank/DDBJ whole genome shotgun (WGS) entry which is preliminary data.</text>
</comment>
<dbReference type="PANTHER" id="PTHR35526:SF3">
    <property type="entry name" value="ANTI-SIGMA-F FACTOR RSBW"/>
    <property type="match status" value="1"/>
</dbReference>
<keyword evidence="3" id="KW-0547">Nucleotide-binding</keyword>
<evidence type="ECO:0000313" key="3">
    <source>
        <dbReference type="EMBL" id="MFC7272409.1"/>
    </source>
</evidence>
<dbReference type="Proteomes" id="UP001596548">
    <property type="component" value="Unassembled WGS sequence"/>
</dbReference>
<accession>A0ABW2HGR1</accession>
<sequence length="128" mass="13532">MSTRATRPAEAAYAEPGDLAYVREFARDEAIALGLSRLRADLLAVAVSELATNTLQHTVGGGLVRIWAEPDRIRCDVVDGGISPGFGRAMPAADQPRGRGLAIVERICDEVGIHLDGSGTTVSLAMLF</sequence>
<protein>
    <submittedName>
        <fullName evidence="3">ATP-binding protein</fullName>
    </submittedName>
</protein>
<keyword evidence="4" id="KW-1185">Reference proteome</keyword>
<dbReference type="Gene3D" id="3.30.565.10">
    <property type="entry name" value="Histidine kinase-like ATPase, C-terminal domain"/>
    <property type="match status" value="1"/>
</dbReference>
<dbReference type="SUPFAM" id="SSF55874">
    <property type="entry name" value="ATPase domain of HSP90 chaperone/DNA topoisomerase II/histidine kinase"/>
    <property type="match status" value="1"/>
</dbReference>
<dbReference type="InterPro" id="IPR036890">
    <property type="entry name" value="HATPase_C_sf"/>
</dbReference>
<keyword evidence="1" id="KW-0723">Serine/threonine-protein kinase</keyword>
<dbReference type="Pfam" id="PF13581">
    <property type="entry name" value="HATPase_c_2"/>
    <property type="match status" value="1"/>
</dbReference>
<dbReference type="RefSeq" id="WP_378963798.1">
    <property type="nucleotide sequence ID" value="NZ_JBHTBJ010000001.1"/>
</dbReference>